<dbReference type="EMBL" id="GGEC01086520">
    <property type="protein sequence ID" value="MBX67004.1"/>
    <property type="molecule type" value="Transcribed_RNA"/>
</dbReference>
<protein>
    <submittedName>
        <fullName evidence="1">Uncharacterized protein</fullName>
    </submittedName>
</protein>
<accession>A0A2P2QJA8</accession>
<sequence>MLRYLGNSDSVLLLRPG</sequence>
<proteinExistence type="predicted"/>
<dbReference type="AlphaFoldDB" id="A0A2P2QJA8"/>
<evidence type="ECO:0000313" key="1">
    <source>
        <dbReference type="EMBL" id="MBX67004.1"/>
    </source>
</evidence>
<reference evidence="1" key="1">
    <citation type="submission" date="2018-02" db="EMBL/GenBank/DDBJ databases">
        <title>Rhizophora mucronata_Transcriptome.</title>
        <authorList>
            <person name="Meera S.P."/>
            <person name="Sreeshan A."/>
            <person name="Augustine A."/>
        </authorList>
    </citation>
    <scope>NUCLEOTIDE SEQUENCE</scope>
    <source>
        <tissue evidence="1">Leaf</tissue>
    </source>
</reference>
<organism evidence="1">
    <name type="scientific">Rhizophora mucronata</name>
    <name type="common">Asiatic mangrove</name>
    <dbReference type="NCBI Taxonomy" id="61149"/>
    <lineage>
        <taxon>Eukaryota</taxon>
        <taxon>Viridiplantae</taxon>
        <taxon>Streptophyta</taxon>
        <taxon>Embryophyta</taxon>
        <taxon>Tracheophyta</taxon>
        <taxon>Spermatophyta</taxon>
        <taxon>Magnoliopsida</taxon>
        <taxon>eudicotyledons</taxon>
        <taxon>Gunneridae</taxon>
        <taxon>Pentapetalae</taxon>
        <taxon>rosids</taxon>
        <taxon>fabids</taxon>
        <taxon>Malpighiales</taxon>
        <taxon>Rhizophoraceae</taxon>
        <taxon>Rhizophora</taxon>
    </lineage>
</organism>
<name>A0A2P2QJA8_RHIMU</name>